<evidence type="ECO:0000256" key="1">
    <source>
        <dbReference type="SAM" id="MobiDB-lite"/>
    </source>
</evidence>
<dbReference type="EMBL" id="WSZM01000295">
    <property type="protein sequence ID" value="KAF4035816.1"/>
    <property type="molecule type" value="Genomic_DNA"/>
</dbReference>
<accession>A0A833T8N3</accession>
<organism evidence="2 4">
    <name type="scientific">Phytophthora infestans</name>
    <name type="common">Potato late blight agent</name>
    <name type="synonym">Botrytis infestans</name>
    <dbReference type="NCBI Taxonomy" id="4787"/>
    <lineage>
        <taxon>Eukaryota</taxon>
        <taxon>Sar</taxon>
        <taxon>Stramenopiles</taxon>
        <taxon>Oomycota</taxon>
        <taxon>Peronosporomycetes</taxon>
        <taxon>Peronosporales</taxon>
        <taxon>Peronosporaceae</taxon>
        <taxon>Phytophthora</taxon>
    </lineage>
</organism>
<name>A0A833T8N3_PHYIN</name>
<feature type="compositionally biased region" description="Acidic residues" evidence="1">
    <location>
        <begin position="954"/>
        <end position="963"/>
    </location>
</feature>
<dbReference type="Proteomes" id="UP000704712">
    <property type="component" value="Unassembled WGS sequence"/>
</dbReference>
<gene>
    <name evidence="2" type="ORF">GN244_ATG12159</name>
    <name evidence="3" type="ORF">GN958_ATG09064</name>
</gene>
<reference evidence="2" key="1">
    <citation type="submission" date="2020-04" db="EMBL/GenBank/DDBJ databases">
        <title>Hybrid Assembly of Korean Phytophthora infestans isolates.</title>
        <authorList>
            <person name="Prokchorchik M."/>
            <person name="Lee Y."/>
            <person name="Seo J."/>
            <person name="Cho J.-H."/>
            <person name="Park Y.-E."/>
            <person name="Jang D.-C."/>
            <person name="Im J.-S."/>
            <person name="Choi J.-G."/>
            <person name="Park H.-J."/>
            <person name="Lee G.-B."/>
            <person name="Lee Y.-G."/>
            <person name="Hong S.-Y."/>
            <person name="Cho K."/>
            <person name="Sohn K.H."/>
        </authorList>
    </citation>
    <scope>NUCLEOTIDE SEQUENCE</scope>
    <source>
        <strain evidence="2">KR_1_A1</strain>
        <strain evidence="3">KR_2_A2</strain>
    </source>
</reference>
<feature type="region of interest" description="Disordered" evidence="1">
    <location>
        <begin position="930"/>
        <end position="963"/>
    </location>
</feature>
<evidence type="ECO:0000313" key="2">
    <source>
        <dbReference type="EMBL" id="KAF4035816.1"/>
    </source>
</evidence>
<proteinExistence type="predicted"/>
<sequence length="963" mass="108599">MTIAAIDAASASDVDAQIGEENCRAGGADQAAVTTWDDSVDRGSSETDGADAGLDDGGTDVPMADDGKAPSRAGDADDDLNGANPIVKGLLPTTKTLDRHIKILIHTTDHKLYFGQWKRKLNHKSTVKRLRTSFEELLPRLMGARDYGGAAKVLEVMYHRFTVTPALCIEASLEILRRQPDYRNGLLSFYEAALNVERIDKVLILKELWLFHIVHGEFYEAFHLYQDKIEQLEEVENDASLLANFGILCYWLMFIESKELRDMLKHEDVDYADDEDEEAELNGSEAYASENLESVIESNYLFKTPIGVHILYQHASNALRRAVALSPNTAMFVEYYVQLLVLVGDIQPACDHLEVFYHMNPEDPHGPRMLARFLGCYYPDSVDAQVAVFTRWMKDDPTCGYPLEKMLELSSAGVVSSFVLTTVLVEALDTCGSDIYVAQTPNVSLALWRNLAELLTAMDEGEFLLDGRATDPSNQVTLADVGSHHLWWKRVYFARPSTAQEVVAMSRQDGAFMEVAIYRAAVADRLFPGLLPLTEALRSAMTSLNVRFSREHVRLFESFFPSAYRMTASTADHTRLHTVSFTHVVVEEENNQENRPLPVFKGSSDTVHVIDRKSIVKKETAGEKTEVEVNRECNTDDVDAQFVEELYEVLELELECSSAHGTQSTRKRKADAISTSNPILMPAFIGMVEEEVFNNPDASLPHIYSTIYQKLRRTDMLVPTSKVVALCVDFFRRRLKSGGMLIRYEEFVLSFMRRQRDKATFETTTDVAKRAIGEMIRVWPNPPPYFPDEKLVQEIMRRKVPTLSRERRLQLMELKKTLQPVLRELKYVKEKEFAAVVYSVCKQNGRLGVLNQFDIAHAVQMMLPMHYVRELQRVPSYLLDIITSPTFRMGCNTVEEILEKLKTKKVKKSPVEEVKTLLWVEKYEALCGPITGGENESGSGNATDSDSDSRGSDEETEGGNDSN</sequence>
<dbReference type="EMBL" id="JAACNO010001267">
    <property type="protein sequence ID" value="KAF4141734.1"/>
    <property type="molecule type" value="Genomic_DNA"/>
</dbReference>
<feature type="region of interest" description="Disordered" evidence="1">
    <location>
        <begin position="24"/>
        <end position="79"/>
    </location>
</feature>
<protein>
    <submittedName>
        <fullName evidence="2">TAF RNA polymerase I subunit A</fullName>
    </submittedName>
</protein>
<dbReference type="GO" id="GO:0006360">
    <property type="term" value="P:transcription by RNA polymerase I"/>
    <property type="evidence" value="ECO:0007669"/>
    <property type="project" value="InterPro"/>
</dbReference>
<dbReference type="Pfam" id="PF14929">
    <property type="entry name" value="TAF1_subA"/>
    <property type="match status" value="1"/>
</dbReference>
<keyword evidence="4" id="KW-1185">Reference proteome</keyword>
<comment type="caution">
    <text evidence="2">The sequence shown here is derived from an EMBL/GenBank/DDBJ whole genome shotgun (WGS) entry which is preliminary data.</text>
</comment>
<evidence type="ECO:0000313" key="4">
    <source>
        <dbReference type="Proteomes" id="UP000602510"/>
    </source>
</evidence>
<dbReference type="AlphaFoldDB" id="A0A833T8N3"/>
<dbReference type="GO" id="GO:0000120">
    <property type="term" value="C:RNA polymerase I transcription regulator complex"/>
    <property type="evidence" value="ECO:0007669"/>
    <property type="project" value="InterPro"/>
</dbReference>
<dbReference type="Proteomes" id="UP000602510">
    <property type="component" value="Unassembled WGS sequence"/>
</dbReference>
<dbReference type="SMR" id="A0A833T8N3"/>
<evidence type="ECO:0000313" key="3">
    <source>
        <dbReference type="EMBL" id="KAF4141734.1"/>
    </source>
</evidence>
<dbReference type="InterPro" id="IPR039495">
    <property type="entry name" value="TAF1A"/>
</dbReference>